<dbReference type="RefSeq" id="WP_120487761.1">
    <property type="nucleotide sequence ID" value="NZ_CBCPKC010000001.1"/>
</dbReference>
<name>A0A2X0QJN6_BROTH</name>
<protein>
    <recommendedName>
        <fullName evidence="1">P68 RBP/TagC-like beta-propeller domain-containing protein</fullName>
    </recommendedName>
</protein>
<proteinExistence type="predicted"/>
<sequence length="496" mass="55819">MNIQSDLGFSPDVQKFLYLSDLSPYKNAVMQSFHIDNKTDFKYMTQAYDEVYRLSRHLPNGQEIDFMLCKGGGHGTHNGYRWIGNKLWIYSHYTNTAGKAVVVRFQYKAGITLNYGTNGMEDVYTAQINNPYTVPVINENEQLMLYRIEGRNDKNELINYCEIRDLADIDNKINKLLYKVDIPQYLTTNENPMQGVAFANGVVYWYTGNYNLSTPNYLTAFDMKSNKQIWQRKISVGGTAGIVDGNSAEGEGMQFYYDNLSGSYGLIIGVTVGEANNRSHKLYGVFQAGLFEILKADAVPLSLADTGGRRKALPIVTTKLSEIKSPGSYYLTTDFSKTVVDFPYPKNWINSGWSFDVGYANMAGDVKQTLTRNTFSKSLFSFTRMISSTTIGPWNYEQSYSLKTGEQVHSSVKKLTDLNIPGMTWYMTTEDSKRMVDFPRNDGVSGWTISNSMADTGGGFTQTVSRNSVTSASQIYVRTVSNNTGHKWSIYEGKLV</sequence>
<dbReference type="InterPro" id="IPR048799">
    <property type="entry name" value="P68_RBP_TagC-like_beta-prop"/>
</dbReference>
<evidence type="ECO:0000313" key="2">
    <source>
        <dbReference type="EMBL" id="SPP28393.1"/>
    </source>
</evidence>
<dbReference type="Proteomes" id="UP000270190">
    <property type="component" value="Unassembled WGS sequence"/>
</dbReference>
<evidence type="ECO:0000313" key="3">
    <source>
        <dbReference type="Proteomes" id="UP000270190"/>
    </source>
</evidence>
<evidence type="ECO:0000259" key="1">
    <source>
        <dbReference type="Pfam" id="PF21311"/>
    </source>
</evidence>
<organism evidence="2 3">
    <name type="scientific">Brochothrix thermosphacta</name>
    <name type="common">Microbacterium thermosphactum</name>
    <dbReference type="NCBI Taxonomy" id="2756"/>
    <lineage>
        <taxon>Bacteria</taxon>
        <taxon>Bacillati</taxon>
        <taxon>Bacillota</taxon>
        <taxon>Bacilli</taxon>
        <taxon>Bacillales</taxon>
        <taxon>Listeriaceae</taxon>
        <taxon>Brochothrix</taxon>
    </lineage>
</organism>
<gene>
    <name evidence="2" type="ORF">BTBSAS_20263</name>
</gene>
<dbReference type="AlphaFoldDB" id="A0A2X0QJN6"/>
<dbReference type="EMBL" id="OUNC01000012">
    <property type="protein sequence ID" value="SPP28393.1"/>
    <property type="molecule type" value="Genomic_DNA"/>
</dbReference>
<feature type="domain" description="P68 RBP/TagC-like beta-propeller" evidence="1">
    <location>
        <begin position="29"/>
        <end position="284"/>
    </location>
</feature>
<reference evidence="3" key="1">
    <citation type="submission" date="2018-04" db="EMBL/GenBank/DDBJ databases">
        <authorList>
            <person name="Illikoud N."/>
        </authorList>
    </citation>
    <scope>NUCLEOTIDE SEQUENCE [LARGE SCALE GENOMIC DNA]</scope>
</reference>
<accession>A0A2X0QJN6</accession>
<dbReference type="Pfam" id="PF21311">
    <property type="entry name" value="Phage_RBD_prop"/>
    <property type="match status" value="1"/>
</dbReference>